<dbReference type="AlphaFoldDB" id="A0A0U2WZR6"/>
<evidence type="ECO:0000313" key="4">
    <source>
        <dbReference type="EMBL" id="ALS31986.1"/>
    </source>
</evidence>
<evidence type="ECO:0000313" key="5">
    <source>
        <dbReference type="Proteomes" id="UP000065261"/>
    </source>
</evidence>
<gene>
    <name evidence="4" type="ORF">PTRA_a0654</name>
</gene>
<dbReference type="Proteomes" id="UP000065261">
    <property type="component" value="Chromosome I"/>
</dbReference>
<dbReference type="PROSITE" id="PS01124">
    <property type="entry name" value="HTH_ARAC_FAMILY_2"/>
    <property type="match status" value="1"/>
</dbReference>
<dbReference type="SMART" id="SM00342">
    <property type="entry name" value="HTH_ARAC"/>
    <property type="match status" value="1"/>
</dbReference>
<dbReference type="PANTHER" id="PTHR43436">
    <property type="entry name" value="ARAC-FAMILY TRANSCRIPTIONAL REGULATOR"/>
    <property type="match status" value="1"/>
</dbReference>
<protein>
    <recommendedName>
        <fullName evidence="3">HTH araC/xylS-type domain-containing protein</fullName>
    </recommendedName>
</protein>
<dbReference type="Pfam" id="PF12833">
    <property type="entry name" value="HTH_18"/>
    <property type="match status" value="1"/>
</dbReference>
<feature type="domain" description="HTH araC/xylS-type" evidence="3">
    <location>
        <begin position="236"/>
        <end position="333"/>
    </location>
</feature>
<reference evidence="4 5" key="1">
    <citation type="submission" date="2015-03" db="EMBL/GenBank/DDBJ databases">
        <authorList>
            <person name="Murphy D."/>
        </authorList>
    </citation>
    <scope>NUCLEOTIDE SEQUENCE [LARGE SCALE GENOMIC DNA]</scope>
    <source>
        <strain evidence="4 5">KMM 520</strain>
    </source>
</reference>
<accession>A0A0U2WZR6</accession>
<proteinExistence type="predicted"/>
<dbReference type="PANTHER" id="PTHR43436:SF2">
    <property type="entry name" value="ARAC_XYLS FAMILY TRANSCRIPTIONAL REGULATOR"/>
    <property type="match status" value="1"/>
</dbReference>
<dbReference type="Gene3D" id="1.10.10.60">
    <property type="entry name" value="Homeodomain-like"/>
    <property type="match status" value="2"/>
</dbReference>
<organism evidence="4">
    <name type="scientific">Pseudoalteromonas translucida KMM 520</name>
    <dbReference type="NCBI Taxonomy" id="1315283"/>
    <lineage>
        <taxon>Bacteria</taxon>
        <taxon>Pseudomonadati</taxon>
        <taxon>Pseudomonadota</taxon>
        <taxon>Gammaproteobacteria</taxon>
        <taxon>Alteromonadales</taxon>
        <taxon>Pseudoalteromonadaceae</taxon>
        <taxon>Pseudoalteromonas</taxon>
    </lineage>
</organism>
<sequence>MSAYYWQNKHKKSPITRKSLPKTINIVILRKNQPCKDAFMPTIANMLQQYAEHNQLHNFEGTMETIITGVYFHRASKSSPRQPLIYNSGIIVVGQGHKVIHFTDHKIQYGAGDYLVLGVPVPLECEAFTDGDLPVLGIAIDINPALLHKLVNQMTEHKQFALPPTCGQMSGVQSAKLDNAMERVTKRLLTVLNNPLEAQVFGEDIVKELVYRVLCGPQGHTLFGLAMHDGHYARIARTLSIMHSNYANPITVEGLAEDVNMSISSFHRAFKQVTFESPLQYLKKLRLAKAKALITANGSKANEAALKVGYTSPSQFSREFKRHFNKTPKEMLL</sequence>
<dbReference type="InterPro" id="IPR009594">
    <property type="entry name" value="Tscrpt_reg_HTH_AraC_N"/>
</dbReference>
<dbReference type="InterPro" id="IPR009057">
    <property type="entry name" value="Homeodomain-like_sf"/>
</dbReference>
<keyword evidence="1" id="KW-0805">Transcription regulation</keyword>
<dbReference type="InterPro" id="IPR018060">
    <property type="entry name" value="HTH_AraC"/>
</dbReference>
<evidence type="ECO:0000256" key="2">
    <source>
        <dbReference type="ARBA" id="ARBA00023163"/>
    </source>
</evidence>
<dbReference type="GO" id="GO:0003700">
    <property type="term" value="F:DNA-binding transcription factor activity"/>
    <property type="evidence" value="ECO:0007669"/>
    <property type="project" value="InterPro"/>
</dbReference>
<dbReference type="GO" id="GO:0043565">
    <property type="term" value="F:sequence-specific DNA binding"/>
    <property type="evidence" value="ECO:0007669"/>
    <property type="project" value="InterPro"/>
</dbReference>
<dbReference type="PATRIC" id="fig|1315283.4.peg.584"/>
<dbReference type="EMBL" id="CP011034">
    <property type="protein sequence ID" value="ALS31986.1"/>
    <property type="molecule type" value="Genomic_DNA"/>
</dbReference>
<dbReference type="KEGG" id="ptn:PTRA_a0654"/>
<evidence type="ECO:0000256" key="1">
    <source>
        <dbReference type="ARBA" id="ARBA00023015"/>
    </source>
</evidence>
<dbReference type="SUPFAM" id="SSF46689">
    <property type="entry name" value="Homeodomain-like"/>
    <property type="match status" value="2"/>
</dbReference>
<dbReference type="Pfam" id="PF06719">
    <property type="entry name" value="AraC_N"/>
    <property type="match status" value="1"/>
</dbReference>
<evidence type="ECO:0000259" key="3">
    <source>
        <dbReference type="PROSITE" id="PS01124"/>
    </source>
</evidence>
<name>A0A0U2WZR6_9GAMM</name>
<keyword evidence="2" id="KW-0804">Transcription</keyword>